<keyword evidence="3" id="KW-1185">Reference proteome</keyword>
<accession>A0A6I5N2V8</accession>
<sequence>MSPPAPPLVPTPLMACDPATDPSLLWQLARDEPELRRWIVANPAASASLLEFISQAGGPGVREALTLLLDSLEERADLLSGKYTGEHD</sequence>
<reference evidence="2 3" key="1">
    <citation type="submission" date="2019-09" db="EMBL/GenBank/DDBJ databases">
        <title>Phylogenetic characterization of a novel taxon of the genus Bifidobacterium: Bifidobacterium choloepi sp. nov.</title>
        <authorList>
            <person name="Modesto M."/>
            <person name="Satti M."/>
        </authorList>
    </citation>
    <scope>NUCLEOTIDE SEQUENCE [LARGE SCALE GENOMIC DNA]</scope>
    <source>
        <strain evidence="2 3">BRDM6</strain>
    </source>
</reference>
<gene>
    <name evidence="2" type="ORF">F6S87_07910</name>
</gene>
<organism evidence="2 3">
    <name type="scientific">Bifidobacterium choloepi</name>
    <dbReference type="NCBI Taxonomy" id="2614131"/>
    <lineage>
        <taxon>Bacteria</taxon>
        <taxon>Bacillati</taxon>
        <taxon>Actinomycetota</taxon>
        <taxon>Actinomycetes</taxon>
        <taxon>Bifidobacteriales</taxon>
        <taxon>Bifidobacteriaceae</taxon>
        <taxon>Bifidobacterium</taxon>
    </lineage>
</organism>
<evidence type="ECO:0000313" key="3">
    <source>
        <dbReference type="Proteomes" id="UP000469292"/>
    </source>
</evidence>
<comment type="caution">
    <text evidence="2">The sequence shown here is derived from an EMBL/GenBank/DDBJ whole genome shotgun (WGS) entry which is preliminary data.</text>
</comment>
<proteinExistence type="predicted"/>
<dbReference type="Proteomes" id="UP000469292">
    <property type="component" value="Unassembled WGS sequence"/>
</dbReference>
<dbReference type="Pfam" id="PF25591">
    <property type="entry name" value="LRV_2"/>
    <property type="match status" value="1"/>
</dbReference>
<name>A0A6I5N2V8_9BIFI</name>
<evidence type="ECO:0000313" key="2">
    <source>
        <dbReference type="EMBL" id="NEG70515.1"/>
    </source>
</evidence>
<feature type="domain" description="Leucine rich repeat variant" evidence="1">
    <location>
        <begin position="11"/>
        <end position="65"/>
    </location>
</feature>
<dbReference type="InterPro" id="IPR057893">
    <property type="entry name" value="LRV_2"/>
</dbReference>
<evidence type="ECO:0000259" key="1">
    <source>
        <dbReference type="Pfam" id="PF25591"/>
    </source>
</evidence>
<dbReference type="EMBL" id="VYSG01000004">
    <property type="protein sequence ID" value="NEG70515.1"/>
    <property type="molecule type" value="Genomic_DNA"/>
</dbReference>
<protein>
    <recommendedName>
        <fullName evidence="1">Leucine rich repeat variant domain-containing protein</fullName>
    </recommendedName>
</protein>
<dbReference type="AlphaFoldDB" id="A0A6I5N2V8"/>